<dbReference type="InterPro" id="IPR000086">
    <property type="entry name" value="NUDIX_hydrolase_dom"/>
</dbReference>
<evidence type="ECO:0000256" key="7">
    <source>
        <dbReference type="ARBA" id="ARBA00023211"/>
    </source>
</evidence>
<dbReference type="EMBL" id="JAMSKV010000004">
    <property type="protein sequence ID" value="MCQ8277989.1"/>
    <property type="molecule type" value="Genomic_DNA"/>
</dbReference>
<protein>
    <submittedName>
        <fullName evidence="9">CoA pyrophosphatase</fullName>
    </submittedName>
</protein>
<keyword evidence="10" id="KW-1185">Reference proteome</keyword>
<accession>A0ABT1W559</accession>
<dbReference type="PROSITE" id="PS01293">
    <property type="entry name" value="NUDIX_COA"/>
    <property type="match status" value="1"/>
</dbReference>
<proteinExistence type="inferred from homology"/>
<evidence type="ECO:0000313" key="9">
    <source>
        <dbReference type="EMBL" id="MCQ8277989.1"/>
    </source>
</evidence>
<dbReference type="InterPro" id="IPR045121">
    <property type="entry name" value="CoAse"/>
</dbReference>
<feature type="domain" description="Nudix hydrolase" evidence="8">
    <location>
        <begin position="34"/>
        <end position="166"/>
    </location>
</feature>
<organism evidence="9 10">
    <name type="scientific">Endosaccharibacter trunci</name>
    <dbReference type="NCBI Taxonomy" id="2812733"/>
    <lineage>
        <taxon>Bacteria</taxon>
        <taxon>Pseudomonadati</taxon>
        <taxon>Pseudomonadota</taxon>
        <taxon>Alphaproteobacteria</taxon>
        <taxon>Acetobacterales</taxon>
        <taxon>Acetobacteraceae</taxon>
        <taxon>Endosaccharibacter</taxon>
    </lineage>
</organism>
<gene>
    <name evidence="9" type="ORF">NFI95_05960</name>
</gene>
<dbReference type="Pfam" id="PF00293">
    <property type="entry name" value="NUDIX"/>
    <property type="match status" value="1"/>
</dbReference>
<evidence type="ECO:0000256" key="3">
    <source>
        <dbReference type="ARBA" id="ARBA00006506"/>
    </source>
</evidence>
<evidence type="ECO:0000313" key="10">
    <source>
        <dbReference type="Proteomes" id="UP001524587"/>
    </source>
</evidence>
<dbReference type="CDD" id="cd03426">
    <property type="entry name" value="NUDIX_CoAse_Nudt7"/>
    <property type="match status" value="1"/>
</dbReference>
<evidence type="ECO:0000259" key="8">
    <source>
        <dbReference type="PROSITE" id="PS51462"/>
    </source>
</evidence>
<dbReference type="SUPFAM" id="SSF55811">
    <property type="entry name" value="Nudix"/>
    <property type="match status" value="1"/>
</dbReference>
<keyword evidence="4" id="KW-0479">Metal-binding</keyword>
<dbReference type="InterPro" id="IPR000059">
    <property type="entry name" value="NUDIX_hydrolase_NudL_CS"/>
</dbReference>
<evidence type="ECO:0000256" key="1">
    <source>
        <dbReference type="ARBA" id="ARBA00001936"/>
    </source>
</evidence>
<comment type="cofactor">
    <cofactor evidence="2">
        <name>Mg(2+)</name>
        <dbReference type="ChEBI" id="CHEBI:18420"/>
    </cofactor>
</comment>
<comment type="caution">
    <text evidence="9">The sequence shown here is derived from an EMBL/GenBank/DDBJ whole genome shotgun (WGS) entry which is preliminary data.</text>
</comment>
<reference evidence="9 10" key="1">
    <citation type="submission" date="2022-06" db="EMBL/GenBank/DDBJ databases">
        <title>Endosaccharibacter gen. nov., sp. nov., endophytic bacteria isolated from sugarcane.</title>
        <authorList>
            <person name="Pitiwittayakul N."/>
            <person name="Yukphan P."/>
            <person name="Charoenyingcharoen P."/>
            <person name="Tanasupawat S."/>
        </authorList>
    </citation>
    <scope>NUCLEOTIDE SEQUENCE [LARGE SCALE GENOMIC DNA]</scope>
    <source>
        <strain evidence="9 10">KSS8</strain>
    </source>
</reference>
<dbReference type="RefSeq" id="WP_422863453.1">
    <property type="nucleotide sequence ID" value="NZ_JAMSKV010000004.1"/>
</dbReference>
<dbReference type="Proteomes" id="UP001524587">
    <property type="component" value="Unassembled WGS sequence"/>
</dbReference>
<keyword evidence="7" id="KW-0464">Manganese</keyword>
<sequence length="194" mass="20688">MVDVVAVSSAWLKRKLGVLAPIPSWPAESPAGLAQRAAVLVPIVMAPEPFVLLTRRSARLRHHPGQVSFPGGRADPGDRDAAATALREAQEEIALDPASCELLGCLRETTTFNGRFAITPVVALLPATARWRPSEAEVAAVFGLPLSVLLDPAAPQRITEGPRAGSWSWPHEEEDIWGATARMLLDLARVLAAG</sequence>
<dbReference type="Gene3D" id="3.90.79.10">
    <property type="entry name" value="Nucleoside Triphosphate Pyrophosphohydrolase"/>
    <property type="match status" value="1"/>
</dbReference>
<dbReference type="PANTHER" id="PTHR12992:SF11">
    <property type="entry name" value="MITOCHONDRIAL COENZYME A DIPHOSPHATASE NUDT8"/>
    <property type="match status" value="1"/>
</dbReference>
<comment type="similarity">
    <text evidence="3">Belongs to the Nudix hydrolase family. PCD1 subfamily.</text>
</comment>
<keyword evidence="5" id="KW-0378">Hydrolase</keyword>
<keyword evidence="6" id="KW-0460">Magnesium</keyword>
<evidence type="ECO:0000256" key="5">
    <source>
        <dbReference type="ARBA" id="ARBA00022801"/>
    </source>
</evidence>
<name>A0ABT1W559_9PROT</name>
<dbReference type="InterPro" id="IPR015797">
    <property type="entry name" value="NUDIX_hydrolase-like_dom_sf"/>
</dbReference>
<dbReference type="NCBIfam" id="NF007980">
    <property type="entry name" value="PRK10707.1"/>
    <property type="match status" value="1"/>
</dbReference>
<dbReference type="PANTHER" id="PTHR12992">
    <property type="entry name" value="NUDIX HYDROLASE"/>
    <property type="match status" value="1"/>
</dbReference>
<evidence type="ECO:0000256" key="6">
    <source>
        <dbReference type="ARBA" id="ARBA00022842"/>
    </source>
</evidence>
<dbReference type="PROSITE" id="PS51462">
    <property type="entry name" value="NUDIX"/>
    <property type="match status" value="1"/>
</dbReference>
<evidence type="ECO:0000256" key="4">
    <source>
        <dbReference type="ARBA" id="ARBA00022723"/>
    </source>
</evidence>
<evidence type="ECO:0000256" key="2">
    <source>
        <dbReference type="ARBA" id="ARBA00001946"/>
    </source>
</evidence>
<comment type="cofactor">
    <cofactor evidence="1">
        <name>Mn(2+)</name>
        <dbReference type="ChEBI" id="CHEBI:29035"/>
    </cofactor>
</comment>